<name>A0A1H1SUD6_9MICO</name>
<evidence type="ECO:0000313" key="3">
    <source>
        <dbReference type="Proteomes" id="UP000199597"/>
    </source>
</evidence>
<protein>
    <submittedName>
        <fullName evidence="2">Uncharacterized protein</fullName>
    </submittedName>
</protein>
<dbReference type="Proteomes" id="UP000199597">
    <property type="component" value="Chromosome I"/>
</dbReference>
<dbReference type="AlphaFoldDB" id="A0A1H1SUD6"/>
<dbReference type="EMBL" id="LT629766">
    <property type="protein sequence ID" value="SDS51647.1"/>
    <property type="molecule type" value="Genomic_DNA"/>
</dbReference>
<accession>A0A1H1SUD6</accession>
<feature type="compositionally biased region" description="Polar residues" evidence="1">
    <location>
        <begin position="26"/>
        <end position="36"/>
    </location>
</feature>
<evidence type="ECO:0000313" key="2">
    <source>
        <dbReference type="EMBL" id="SDS51647.1"/>
    </source>
</evidence>
<gene>
    <name evidence="2" type="ORF">SAMN04489752_1878</name>
</gene>
<sequence>MLARLFSIPSATPEMMSSLDDILGDGQSSNPPTVRSEQFPKGVKIDTCELIQPYEDGEYGGGEYYFGNGKTMQYLSAEDEIRPGDTVCGVTTPDTDSGDEYYMYLLLRGTPDGSVKIYEAGRQFS</sequence>
<organism evidence="2 3">
    <name type="scientific">Brevibacterium siliguriense</name>
    <dbReference type="NCBI Taxonomy" id="1136497"/>
    <lineage>
        <taxon>Bacteria</taxon>
        <taxon>Bacillati</taxon>
        <taxon>Actinomycetota</taxon>
        <taxon>Actinomycetes</taxon>
        <taxon>Micrococcales</taxon>
        <taxon>Brevibacteriaceae</taxon>
        <taxon>Brevibacterium</taxon>
    </lineage>
</organism>
<evidence type="ECO:0000256" key="1">
    <source>
        <dbReference type="SAM" id="MobiDB-lite"/>
    </source>
</evidence>
<feature type="region of interest" description="Disordered" evidence="1">
    <location>
        <begin position="17"/>
        <end position="38"/>
    </location>
</feature>
<proteinExistence type="predicted"/>
<reference evidence="3" key="1">
    <citation type="submission" date="2016-10" db="EMBL/GenBank/DDBJ databases">
        <authorList>
            <person name="Varghese N."/>
            <person name="Submissions S."/>
        </authorList>
    </citation>
    <scope>NUCLEOTIDE SEQUENCE [LARGE SCALE GENOMIC DNA]</scope>
    <source>
        <strain evidence="3">DSM 23676</strain>
    </source>
</reference>
<dbReference type="STRING" id="1136497.SAMN04489752_1878"/>
<keyword evidence="3" id="KW-1185">Reference proteome</keyword>
<dbReference type="RefSeq" id="WP_167356881.1">
    <property type="nucleotide sequence ID" value="NZ_LT629766.1"/>
</dbReference>